<feature type="non-terminal residue" evidence="1">
    <location>
        <position position="59"/>
    </location>
</feature>
<name>A0A6J4RIJ2_9ACTN</name>
<evidence type="ECO:0000313" key="1">
    <source>
        <dbReference type="EMBL" id="CAA9467060.1"/>
    </source>
</evidence>
<gene>
    <name evidence="1" type="ORF">AVDCRST_MAG02-3232</name>
</gene>
<accession>A0A6J4RIJ2</accession>
<dbReference type="EMBL" id="CADCVH010000098">
    <property type="protein sequence ID" value="CAA9467060.1"/>
    <property type="molecule type" value="Genomic_DNA"/>
</dbReference>
<organism evidence="1">
    <name type="scientific">uncultured Rubrobacteraceae bacterium</name>
    <dbReference type="NCBI Taxonomy" id="349277"/>
    <lineage>
        <taxon>Bacteria</taxon>
        <taxon>Bacillati</taxon>
        <taxon>Actinomycetota</taxon>
        <taxon>Rubrobacteria</taxon>
        <taxon>Rubrobacterales</taxon>
        <taxon>Rubrobacteraceae</taxon>
        <taxon>environmental samples</taxon>
    </lineage>
</organism>
<proteinExistence type="predicted"/>
<feature type="non-terminal residue" evidence="1">
    <location>
        <position position="1"/>
    </location>
</feature>
<reference evidence="1" key="1">
    <citation type="submission" date="2020-02" db="EMBL/GenBank/DDBJ databases">
        <authorList>
            <person name="Meier V. D."/>
        </authorList>
    </citation>
    <scope>NUCLEOTIDE SEQUENCE</scope>
    <source>
        <strain evidence="1">AVDCRST_MAG02</strain>
    </source>
</reference>
<sequence>EPLDRDRPFPVDERRRGALDRMGFRVAGPAGETHVRHRAYTRIPEIKRVGRAPGWGRRL</sequence>
<protein>
    <submittedName>
        <fullName evidence="1">Uncharacterized protein</fullName>
    </submittedName>
</protein>
<dbReference type="AlphaFoldDB" id="A0A6J4RIJ2"/>